<evidence type="ECO:0000256" key="8">
    <source>
        <dbReference type="ARBA" id="ARBA00023186"/>
    </source>
</evidence>
<evidence type="ECO:0000313" key="12">
    <source>
        <dbReference type="Proteomes" id="UP000777482"/>
    </source>
</evidence>
<evidence type="ECO:0000256" key="1">
    <source>
        <dbReference type="ARBA" id="ARBA00004434"/>
    </source>
</evidence>
<keyword evidence="5" id="KW-1133">Transmembrane helix</keyword>
<accession>A0A9P6W2E9</accession>
<evidence type="ECO:0000256" key="5">
    <source>
        <dbReference type="ARBA" id="ARBA00022989"/>
    </source>
</evidence>
<evidence type="ECO:0000256" key="3">
    <source>
        <dbReference type="ARBA" id="ARBA00022692"/>
    </source>
</evidence>
<dbReference type="GO" id="GO:0005743">
    <property type="term" value="C:mitochondrial inner membrane"/>
    <property type="evidence" value="ECO:0007669"/>
    <property type="project" value="UniProtKB-SubCell"/>
</dbReference>
<comment type="caution">
    <text evidence="11">The sequence shown here is derived from an EMBL/GenBank/DDBJ whole genome shotgun (WGS) entry which is preliminary data.</text>
</comment>
<dbReference type="Pfam" id="PF07960">
    <property type="entry name" value="CBP4"/>
    <property type="match status" value="1"/>
</dbReference>
<evidence type="ECO:0000256" key="6">
    <source>
        <dbReference type="ARBA" id="ARBA00023128"/>
    </source>
</evidence>
<keyword evidence="12" id="KW-1185">Reference proteome</keyword>
<evidence type="ECO:0000256" key="9">
    <source>
        <dbReference type="ARBA" id="ARBA00025413"/>
    </source>
</evidence>
<evidence type="ECO:0000256" key="2">
    <source>
        <dbReference type="ARBA" id="ARBA00006780"/>
    </source>
</evidence>
<evidence type="ECO:0000256" key="4">
    <source>
        <dbReference type="ARBA" id="ARBA00022792"/>
    </source>
</evidence>
<dbReference type="InterPro" id="IPR012420">
    <property type="entry name" value="Cbp4"/>
</dbReference>
<proteinExistence type="inferred from homology"/>
<keyword evidence="7" id="KW-0472">Membrane</keyword>
<dbReference type="OrthoDB" id="5576752at2759"/>
<gene>
    <name evidence="11" type="ORF">C6P46_004449</name>
</gene>
<dbReference type="EMBL" id="PUHQ01000041">
    <property type="protein sequence ID" value="KAG0660765.1"/>
    <property type="molecule type" value="Genomic_DNA"/>
</dbReference>
<evidence type="ECO:0000313" key="11">
    <source>
        <dbReference type="EMBL" id="KAG0660765.1"/>
    </source>
</evidence>
<evidence type="ECO:0008006" key="13">
    <source>
        <dbReference type="Google" id="ProtNLM"/>
    </source>
</evidence>
<dbReference type="Proteomes" id="UP000777482">
    <property type="component" value="Unassembled WGS sequence"/>
</dbReference>
<protein>
    <recommendedName>
        <fullName evidence="13">Cytochrome b mRNA-processing protein 4</fullName>
    </recommendedName>
</protein>
<keyword evidence="4" id="KW-0999">Mitochondrion inner membrane</keyword>
<keyword evidence="3" id="KW-0812">Transmembrane</keyword>
<evidence type="ECO:0000256" key="10">
    <source>
        <dbReference type="SAM" id="MobiDB-lite"/>
    </source>
</evidence>
<dbReference type="AlphaFoldDB" id="A0A9P6W2E9"/>
<evidence type="ECO:0000256" key="7">
    <source>
        <dbReference type="ARBA" id="ARBA00023136"/>
    </source>
</evidence>
<organism evidence="11 12">
    <name type="scientific">Rhodotorula mucilaginosa</name>
    <name type="common">Yeast</name>
    <name type="synonym">Rhodotorula rubra</name>
    <dbReference type="NCBI Taxonomy" id="5537"/>
    <lineage>
        <taxon>Eukaryota</taxon>
        <taxon>Fungi</taxon>
        <taxon>Dikarya</taxon>
        <taxon>Basidiomycota</taxon>
        <taxon>Pucciniomycotina</taxon>
        <taxon>Microbotryomycetes</taxon>
        <taxon>Sporidiobolales</taxon>
        <taxon>Sporidiobolaceae</taxon>
        <taxon>Rhodotorula</taxon>
    </lineage>
</organism>
<keyword evidence="8" id="KW-0143">Chaperone</keyword>
<sequence>MSGRIPIMRAIVLIGGVSALGYGIMAATTPTEQQFYDALSPDLKRKVDEARALKAGAREELAKASQDKLNTIREQARSEAPVWADAAPQDPKAKR</sequence>
<comment type="similarity">
    <text evidence="2">Belongs to the CBP4 family.</text>
</comment>
<comment type="subcellular location">
    <subcellularLocation>
        <location evidence="1">Mitochondrion inner membrane</location>
        <topology evidence="1">Single-pass membrane protein</topology>
    </subcellularLocation>
</comment>
<feature type="region of interest" description="Disordered" evidence="10">
    <location>
        <begin position="73"/>
        <end position="95"/>
    </location>
</feature>
<name>A0A9P6W2E9_RHOMI</name>
<keyword evidence="6" id="KW-0496">Mitochondrion</keyword>
<comment type="function">
    <text evidence="9">Essential for the assembly of ubiquinol-cytochrome c reductase. It has a direct effect on the correct occurrence of the Rieske protein, core 4, core 5 and apocytochrome b.</text>
</comment>
<reference evidence="11 12" key="1">
    <citation type="submission" date="2020-11" db="EMBL/GenBank/DDBJ databases">
        <title>Kefir isolates.</title>
        <authorList>
            <person name="Marcisauskas S."/>
            <person name="Kim Y."/>
            <person name="Blasche S."/>
        </authorList>
    </citation>
    <scope>NUCLEOTIDE SEQUENCE [LARGE SCALE GENOMIC DNA]</scope>
    <source>
        <strain evidence="11 12">KR</strain>
    </source>
</reference>